<dbReference type="InterPro" id="IPR039532">
    <property type="entry name" value="TetR_C_Firmicutes"/>
</dbReference>
<organism evidence="4 5">
    <name type="scientific">Actinobaculum massiliense ACS-171-V-Col2</name>
    <dbReference type="NCBI Taxonomy" id="883066"/>
    <lineage>
        <taxon>Bacteria</taxon>
        <taxon>Bacillati</taxon>
        <taxon>Actinomycetota</taxon>
        <taxon>Actinomycetes</taxon>
        <taxon>Actinomycetales</taxon>
        <taxon>Actinomycetaceae</taxon>
        <taxon>Actinobaculum</taxon>
    </lineage>
</organism>
<dbReference type="PANTHER" id="PTHR43479">
    <property type="entry name" value="ACREF/ENVCD OPERON REPRESSOR-RELATED"/>
    <property type="match status" value="1"/>
</dbReference>
<dbReference type="Pfam" id="PF14278">
    <property type="entry name" value="TetR_C_8"/>
    <property type="match status" value="1"/>
</dbReference>
<name>K9EHZ9_9ACTO</name>
<sequence length="187" mass="20860">MIRKAFFTLLRTKPVSKISVRELAETCNISRGTFYLHYHDVFDLLEQVESELLEELEQQLLQEVPAGDGEAEFARLRRAFQFVVAHRDEVELLLGGRGSLTLQHRMEEVVGFYYVETVTRAYGPLDSSTLDLFRPYAVAGILGLTRAWLARGCDTAPEDLAQAVGTASAYGIKGFKTRGGARSVEGQ</sequence>
<dbReference type="RefSeq" id="WP_007000476.1">
    <property type="nucleotide sequence ID" value="NZ_JH992955.1"/>
</dbReference>
<proteinExistence type="predicted"/>
<dbReference type="InterPro" id="IPR009057">
    <property type="entry name" value="Homeodomain-like_sf"/>
</dbReference>
<dbReference type="SUPFAM" id="SSF46689">
    <property type="entry name" value="Homeodomain-like"/>
    <property type="match status" value="1"/>
</dbReference>
<dbReference type="InterPro" id="IPR001647">
    <property type="entry name" value="HTH_TetR"/>
</dbReference>
<evidence type="ECO:0000313" key="5">
    <source>
        <dbReference type="Proteomes" id="UP000009888"/>
    </source>
</evidence>
<dbReference type="eggNOG" id="COG1309">
    <property type="taxonomic scope" value="Bacteria"/>
</dbReference>
<comment type="caution">
    <text evidence="4">The sequence shown here is derived from an EMBL/GenBank/DDBJ whole genome shotgun (WGS) entry which is preliminary data.</text>
</comment>
<dbReference type="PATRIC" id="fig|883066.3.peg.263"/>
<dbReference type="EMBL" id="AGWL01000002">
    <property type="protein sequence ID" value="EKU95471.1"/>
    <property type="molecule type" value="Genomic_DNA"/>
</dbReference>
<evidence type="ECO:0000256" key="1">
    <source>
        <dbReference type="ARBA" id="ARBA00023125"/>
    </source>
</evidence>
<reference evidence="4 5" key="1">
    <citation type="submission" date="2012-09" db="EMBL/GenBank/DDBJ databases">
        <title>The Genome Sequence of Actinobaculum massiliae ACS-171-V-COL2.</title>
        <authorList>
            <consortium name="The Broad Institute Genome Sequencing Platform"/>
            <person name="Earl A."/>
            <person name="Ward D."/>
            <person name="Feldgarden M."/>
            <person name="Gevers D."/>
            <person name="Saerens B."/>
            <person name="Vaneechoutte M."/>
            <person name="Walker B."/>
            <person name="Young S.K."/>
            <person name="Zeng Q."/>
            <person name="Gargeya S."/>
            <person name="Fitzgerald M."/>
            <person name="Haas B."/>
            <person name="Abouelleil A."/>
            <person name="Alvarado L."/>
            <person name="Arachchi H.M."/>
            <person name="Berlin A."/>
            <person name="Chapman S.B."/>
            <person name="Goldberg J."/>
            <person name="Griggs A."/>
            <person name="Gujja S."/>
            <person name="Hansen M."/>
            <person name="Howarth C."/>
            <person name="Imamovic A."/>
            <person name="Larimer J."/>
            <person name="McCowen C."/>
            <person name="Montmayeur A."/>
            <person name="Murphy C."/>
            <person name="Neiman D."/>
            <person name="Pearson M."/>
            <person name="Priest M."/>
            <person name="Roberts A."/>
            <person name="Saif S."/>
            <person name="Shea T."/>
            <person name="Sisk P."/>
            <person name="Sykes S."/>
            <person name="Wortman J."/>
            <person name="Nusbaum C."/>
            <person name="Birren B."/>
        </authorList>
    </citation>
    <scope>NUCLEOTIDE SEQUENCE [LARGE SCALE GENOMIC DNA]</scope>
    <source>
        <strain evidence="5">ACS-171-V-Col2</strain>
    </source>
</reference>
<feature type="domain" description="HTH tetR-type" evidence="3">
    <location>
        <begin position="1"/>
        <end position="56"/>
    </location>
</feature>
<dbReference type="STRING" id="202789.GCA_001457435_00332"/>
<feature type="DNA-binding region" description="H-T-H motif" evidence="2">
    <location>
        <begin position="19"/>
        <end position="38"/>
    </location>
</feature>
<protein>
    <recommendedName>
        <fullName evidence="3">HTH tetR-type domain-containing protein</fullName>
    </recommendedName>
</protein>
<accession>K9EHZ9</accession>
<dbReference type="AlphaFoldDB" id="K9EHZ9"/>
<dbReference type="Gene3D" id="1.10.357.10">
    <property type="entry name" value="Tetracycline Repressor, domain 2"/>
    <property type="match status" value="1"/>
</dbReference>
<keyword evidence="1 2" id="KW-0238">DNA-binding</keyword>
<gene>
    <name evidence="4" type="ORF">HMPREF9233_00258</name>
</gene>
<dbReference type="Proteomes" id="UP000009888">
    <property type="component" value="Unassembled WGS sequence"/>
</dbReference>
<evidence type="ECO:0000259" key="3">
    <source>
        <dbReference type="PROSITE" id="PS50977"/>
    </source>
</evidence>
<evidence type="ECO:0000256" key="2">
    <source>
        <dbReference type="PROSITE-ProRule" id="PRU00335"/>
    </source>
</evidence>
<dbReference type="PROSITE" id="PS50977">
    <property type="entry name" value="HTH_TETR_2"/>
    <property type="match status" value="1"/>
</dbReference>
<dbReference type="GO" id="GO:0003677">
    <property type="term" value="F:DNA binding"/>
    <property type="evidence" value="ECO:0007669"/>
    <property type="project" value="UniProtKB-UniRule"/>
</dbReference>
<keyword evidence="5" id="KW-1185">Reference proteome</keyword>
<dbReference type="PANTHER" id="PTHR43479:SF7">
    <property type="entry name" value="TETR-FAMILY TRANSCRIPTIONAL REGULATOR"/>
    <property type="match status" value="1"/>
</dbReference>
<dbReference type="HOGENOM" id="CLU_087539_0_6_11"/>
<dbReference type="InterPro" id="IPR050624">
    <property type="entry name" value="HTH-type_Tx_Regulator"/>
</dbReference>
<evidence type="ECO:0000313" key="4">
    <source>
        <dbReference type="EMBL" id="EKU95471.1"/>
    </source>
</evidence>